<evidence type="ECO:0000313" key="1">
    <source>
        <dbReference type="EMBL" id="MDL0088589.1"/>
    </source>
</evidence>
<proteinExistence type="predicted"/>
<keyword evidence="2" id="KW-1185">Reference proteome</keyword>
<name>A0ABT7HNV5_9BACT</name>
<reference evidence="1" key="2">
    <citation type="journal article" date="2023" name="Microorganisms">
        <title>Isolation and Genomic Characteristics of Cat-Borne Campylobacter felis sp. nov. and Sheep-Borne Campylobacter ovis sp. nov.</title>
        <authorList>
            <person name="Wang H."/>
            <person name="Li Y."/>
            <person name="Gu Y."/>
            <person name="Zhou G."/>
            <person name="Chen X."/>
            <person name="Zhang X."/>
            <person name="Shao Z."/>
            <person name="Zhang J."/>
            <person name="Zhang M."/>
        </authorList>
    </citation>
    <scope>NUCLEOTIDE SEQUENCE</scope>
    <source>
        <strain evidence="1">PS10</strain>
    </source>
</reference>
<dbReference type="RefSeq" id="WP_284937245.1">
    <property type="nucleotide sequence ID" value="NZ_JANURM010000003.1"/>
</dbReference>
<sequence>MILHEKLKLKLKIFSFNERFVLEIYLNLYQVLSVKIYNRQNKIKNLTT</sequence>
<gene>
    <name evidence="1" type="ORF">NYG85_04280</name>
</gene>
<dbReference type="EMBL" id="JANURM010000003">
    <property type="protein sequence ID" value="MDL0088589.1"/>
    <property type="molecule type" value="Genomic_DNA"/>
</dbReference>
<organism evidence="1 2">
    <name type="scientific">Campylobacter gastrosuis</name>
    <dbReference type="NCBI Taxonomy" id="2974576"/>
    <lineage>
        <taxon>Bacteria</taxon>
        <taxon>Pseudomonadati</taxon>
        <taxon>Campylobacterota</taxon>
        <taxon>Epsilonproteobacteria</taxon>
        <taxon>Campylobacterales</taxon>
        <taxon>Campylobacteraceae</taxon>
        <taxon>Campylobacter</taxon>
    </lineage>
</organism>
<comment type="caution">
    <text evidence="1">The sequence shown here is derived from an EMBL/GenBank/DDBJ whole genome shotgun (WGS) entry which is preliminary data.</text>
</comment>
<reference evidence="1" key="1">
    <citation type="submission" date="2022-08" db="EMBL/GenBank/DDBJ databases">
        <authorList>
            <person name="Wang H."/>
        </authorList>
    </citation>
    <scope>NUCLEOTIDE SEQUENCE</scope>
    <source>
        <strain evidence="1">PS10</strain>
    </source>
</reference>
<dbReference type="Proteomes" id="UP001173801">
    <property type="component" value="Unassembled WGS sequence"/>
</dbReference>
<evidence type="ECO:0000313" key="2">
    <source>
        <dbReference type="Proteomes" id="UP001173801"/>
    </source>
</evidence>
<protein>
    <submittedName>
        <fullName evidence="1">Uncharacterized protein</fullName>
    </submittedName>
</protein>
<accession>A0ABT7HNV5</accession>